<evidence type="ECO:0000256" key="4">
    <source>
        <dbReference type="ARBA" id="ARBA00022692"/>
    </source>
</evidence>
<evidence type="ECO:0000256" key="2">
    <source>
        <dbReference type="ARBA" id="ARBA00004922"/>
    </source>
</evidence>
<comment type="function">
    <text evidence="8">Subunit of the oligosaccharyl transferase (OST) complex that catalyzes the initial transfer of a defined glycan (Glc(3)Man(9)GlcNAc(2) in eukaryotes) from the lipid carrier dolichol-pyrophosphate to an asparagine residue within an Asn-X-Ser/Thr consensus motif in nascent polypeptide chains, the first step in protein N-glycosylation. N-glycosylation occurs cotranslationally and the complex associates with the Sec61 complex at the channel-forming translocon complex that mediates protein translocation across the endoplasmic reticulum (ER).</text>
</comment>
<evidence type="ECO:0000313" key="11">
    <source>
        <dbReference type="EMBL" id="GBF95806.1"/>
    </source>
</evidence>
<feature type="transmembrane region" description="Helical" evidence="8">
    <location>
        <begin position="413"/>
        <end position="435"/>
    </location>
</feature>
<evidence type="ECO:0000256" key="6">
    <source>
        <dbReference type="ARBA" id="ARBA00022989"/>
    </source>
</evidence>
<organism evidence="11 12">
    <name type="scientific">Raphidocelis subcapitata</name>
    <dbReference type="NCBI Taxonomy" id="307507"/>
    <lineage>
        <taxon>Eukaryota</taxon>
        <taxon>Viridiplantae</taxon>
        <taxon>Chlorophyta</taxon>
        <taxon>core chlorophytes</taxon>
        <taxon>Chlorophyceae</taxon>
        <taxon>CS clade</taxon>
        <taxon>Sphaeropleales</taxon>
        <taxon>Selenastraceae</taxon>
        <taxon>Raphidocelis</taxon>
    </lineage>
</organism>
<keyword evidence="4 8" id="KW-0812">Transmembrane</keyword>
<evidence type="ECO:0000256" key="1">
    <source>
        <dbReference type="ARBA" id="ARBA00004479"/>
    </source>
</evidence>
<dbReference type="InParanoid" id="A0A2V0P7I8"/>
<evidence type="ECO:0000313" key="12">
    <source>
        <dbReference type="Proteomes" id="UP000247498"/>
    </source>
</evidence>
<keyword evidence="7 8" id="KW-0472">Membrane</keyword>
<evidence type="ECO:0000256" key="7">
    <source>
        <dbReference type="ARBA" id="ARBA00023136"/>
    </source>
</evidence>
<dbReference type="AlphaFoldDB" id="A0A2V0P7I8"/>
<evidence type="ECO:0000259" key="9">
    <source>
        <dbReference type="Pfam" id="PF03345"/>
    </source>
</evidence>
<feature type="domain" description="OST48 middle" evidence="10">
    <location>
        <begin position="299"/>
        <end position="436"/>
    </location>
</feature>
<feature type="signal peptide" evidence="8">
    <location>
        <begin position="1"/>
        <end position="25"/>
    </location>
</feature>
<dbReference type="OrthoDB" id="29105at2759"/>
<feature type="chain" id="PRO_5015797840" description="Dolichyl-diphosphooligosaccharide--protein glycosyltransferase 48 kDa subunit" evidence="8">
    <location>
        <begin position="26"/>
        <end position="441"/>
    </location>
</feature>
<comment type="subunit">
    <text evidence="8">Component of the oligosaccharyltransferase (OST) complex.</text>
</comment>
<dbReference type="Pfam" id="PF03345">
    <property type="entry name" value="OST48_N"/>
    <property type="match status" value="1"/>
</dbReference>
<comment type="similarity">
    <text evidence="3 8">Belongs to the DDOST 48 kDa subunit family.</text>
</comment>
<keyword evidence="8" id="KW-0732">Signal</keyword>
<feature type="domain" description="OST48 N-terminal" evidence="9">
    <location>
        <begin position="31"/>
        <end position="285"/>
    </location>
</feature>
<name>A0A2V0P7I8_9CHLO</name>
<keyword evidence="12" id="KW-1185">Reference proteome</keyword>
<proteinExistence type="inferred from homology"/>
<evidence type="ECO:0000256" key="5">
    <source>
        <dbReference type="ARBA" id="ARBA00022824"/>
    </source>
</evidence>
<dbReference type="InterPro" id="IPR055459">
    <property type="entry name" value="OST48_MD"/>
</dbReference>
<evidence type="ECO:0000259" key="10">
    <source>
        <dbReference type="Pfam" id="PF23358"/>
    </source>
</evidence>
<dbReference type="GO" id="GO:0008250">
    <property type="term" value="C:oligosaccharyltransferase complex"/>
    <property type="evidence" value="ECO:0007669"/>
    <property type="project" value="TreeGrafter"/>
</dbReference>
<dbReference type="STRING" id="307507.A0A2V0P7I8"/>
<dbReference type="UniPathway" id="UPA00378"/>
<dbReference type="PANTHER" id="PTHR10830">
    <property type="entry name" value="DOLICHYL-DIPHOSPHOOLIGOSACCHARIDE--PROTEIN GLYCOSYLTRANSFERASE 48 KDA SUBUNIT"/>
    <property type="match status" value="1"/>
</dbReference>
<dbReference type="Pfam" id="PF23358">
    <property type="entry name" value="OST48_MD"/>
    <property type="match status" value="1"/>
</dbReference>
<protein>
    <recommendedName>
        <fullName evidence="8">Dolichyl-diphosphooligosaccharide--protein glycosyltransferase 48 kDa subunit</fullName>
        <shortName evidence="8">Oligosaccharyl transferase 48 kDa subunit</shortName>
    </recommendedName>
</protein>
<dbReference type="FunCoup" id="A0A2V0P7I8">
    <property type="interactions" value="2301"/>
</dbReference>
<keyword evidence="6 8" id="KW-1133">Transmembrane helix</keyword>
<comment type="subcellular location">
    <subcellularLocation>
        <location evidence="8">Endoplasmic reticulum membrane</location>
        <topology evidence="8">Single-pass type I membrane protein</topology>
    </subcellularLocation>
    <subcellularLocation>
        <location evidence="1">Membrane</location>
        <topology evidence="1">Single-pass type I membrane protein</topology>
    </subcellularLocation>
</comment>
<evidence type="ECO:0000256" key="3">
    <source>
        <dbReference type="ARBA" id="ARBA00008743"/>
    </source>
</evidence>
<accession>A0A2V0P7I8</accession>
<comment type="caution">
    <text evidence="11">The sequence shown here is derived from an EMBL/GenBank/DDBJ whole genome shotgun (WGS) entry which is preliminary data.</text>
</comment>
<dbReference type="GO" id="GO:0018279">
    <property type="term" value="P:protein N-linked glycosylation via asparagine"/>
    <property type="evidence" value="ECO:0007669"/>
    <property type="project" value="UniProtKB-UniRule"/>
</dbReference>
<reference evidence="11 12" key="1">
    <citation type="journal article" date="2018" name="Sci. Rep.">
        <title>Raphidocelis subcapitata (=Pseudokirchneriella subcapitata) provides an insight into genome evolution and environmental adaptations in the Sphaeropleales.</title>
        <authorList>
            <person name="Suzuki S."/>
            <person name="Yamaguchi H."/>
            <person name="Nakajima N."/>
            <person name="Kawachi M."/>
        </authorList>
    </citation>
    <scope>NUCLEOTIDE SEQUENCE [LARGE SCALE GENOMIC DNA]</scope>
    <source>
        <strain evidence="11 12">NIES-35</strain>
    </source>
</reference>
<evidence type="ECO:0000256" key="8">
    <source>
        <dbReference type="RuleBase" id="RU361142"/>
    </source>
</evidence>
<dbReference type="Proteomes" id="UP000247498">
    <property type="component" value="Unassembled WGS sequence"/>
</dbReference>
<keyword evidence="5 8" id="KW-0256">Endoplasmic reticulum</keyword>
<dbReference type="PANTHER" id="PTHR10830:SF0">
    <property type="entry name" value="DOLICHYL-DIPHOSPHOOLIGOSACCHARIDE--PROTEIN GLYCOSYLTRANSFERASE 48 KDA SUBUNIT"/>
    <property type="match status" value="1"/>
</dbReference>
<comment type="pathway">
    <text evidence="2 8">Protein modification; protein glycosylation.</text>
</comment>
<sequence>MAASRALSALLMGLLAAAALPAVRGGGRAGRVLALIEADGLRRSHSQFFKGLEAAGLEVDIKTVGEGGLALRSYDDAFYDHLVLFAPQATELGGSITKSEVLDFIDRGGNVLLALARGASDLMRDLAAEVGVEVDAKGTAVFDHFSRQAAGGAEDATLVASAAWFDSDALFGGAARPEGPVLFRGVAQGVPAASELITVALSGEATAYSHDPKKAMAEPPALPVGGAAALVSLVQARNNARVAVAGSLDMFANEAFDAAVKLADGSKSFTKSGNRAFALAVALWTFQQRGVLEASAPRHRKVGGEAEPALYRINDEVEFAIDIFEVNGGERKPYGGDDVQVSFVMLDPYLRQPLVPAGNGTFSLRFTVPDVYGVFKYAVDYRHAGYSYIALQKVVPVRPFRHDEYERFLVAAYPYYASAASTMAAFFVLGWAYLYSPATTK</sequence>
<gene>
    <name evidence="11" type="ORF">Rsub_08242</name>
</gene>
<dbReference type="InterPro" id="IPR005013">
    <property type="entry name" value="DDOST_48_kDa_subunit"/>
</dbReference>
<dbReference type="EMBL" id="BDRX01000070">
    <property type="protein sequence ID" value="GBF95806.1"/>
    <property type="molecule type" value="Genomic_DNA"/>
</dbReference>
<dbReference type="InterPro" id="IPR055457">
    <property type="entry name" value="OST48_N"/>
</dbReference>